<evidence type="ECO:0000313" key="2">
    <source>
        <dbReference type="Proteomes" id="UP000827892"/>
    </source>
</evidence>
<evidence type="ECO:0000313" key="1">
    <source>
        <dbReference type="EMBL" id="ULU05664.1"/>
    </source>
</evidence>
<gene>
    <name evidence="1" type="ORF">L3Y34_017955</name>
</gene>
<organism evidence="1 2">
    <name type="scientific">Caenorhabditis briggsae</name>
    <dbReference type="NCBI Taxonomy" id="6238"/>
    <lineage>
        <taxon>Eukaryota</taxon>
        <taxon>Metazoa</taxon>
        <taxon>Ecdysozoa</taxon>
        <taxon>Nematoda</taxon>
        <taxon>Chromadorea</taxon>
        <taxon>Rhabditida</taxon>
        <taxon>Rhabditina</taxon>
        <taxon>Rhabditomorpha</taxon>
        <taxon>Rhabditoidea</taxon>
        <taxon>Rhabditidae</taxon>
        <taxon>Peloderinae</taxon>
        <taxon>Caenorhabditis</taxon>
    </lineage>
</organism>
<name>A0AAE9DJ67_CAEBR</name>
<dbReference type="Proteomes" id="UP000827892">
    <property type="component" value="Chromosome II"/>
</dbReference>
<proteinExistence type="predicted"/>
<reference evidence="1 2" key="1">
    <citation type="submission" date="2022-05" db="EMBL/GenBank/DDBJ databases">
        <title>Chromosome-level reference genomes for two strains of Caenorhabditis briggsae: an improved platform for comparative genomics.</title>
        <authorList>
            <person name="Stevens L."/>
            <person name="Andersen E.C."/>
        </authorList>
    </citation>
    <scope>NUCLEOTIDE SEQUENCE [LARGE SCALE GENOMIC DNA]</scope>
    <source>
        <strain evidence="1">QX1410_ONT</strain>
        <tissue evidence="1">Whole-organism</tissue>
    </source>
</reference>
<sequence>MEYCPLRSFSVARSLTNDHPDDLIHRCYILTNGLILWEEPIELGSMSVCNMVYDHEDSARTIQERNLSCSTCINFSIGFKVRESDVADG</sequence>
<protein>
    <submittedName>
        <fullName evidence="1">Uncharacterized protein</fullName>
    </submittedName>
</protein>
<dbReference type="AlphaFoldDB" id="A0AAE9DJ67"/>
<accession>A0AAE9DJ67</accession>
<dbReference type="EMBL" id="CP090892">
    <property type="protein sequence ID" value="ULU05664.1"/>
    <property type="molecule type" value="Genomic_DNA"/>
</dbReference>